<organism evidence="2 3">
    <name type="scientific">Glossina fuscipes</name>
    <dbReference type="NCBI Taxonomy" id="7396"/>
    <lineage>
        <taxon>Eukaryota</taxon>
        <taxon>Metazoa</taxon>
        <taxon>Ecdysozoa</taxon>
        <taxon>Arthropoda</taxon>
        <taxon>Hexapoda</taxon>
        <taxon>Insecta</taxon>
        <taxon>Pterygota</taxon>
        <taxon>Neoptera</taxon>
        <taxon>Endopterygota</taxon>
        <taxon>Diptera</taxon>
        <taxon>Brachycera</taxon>
        <taxon>Muscomorpha</taxon>
        <taxon>Hippoboscoidea</taxon>
        <taxon>Glossinidae</taxon>
        <taxon>Glossina</taxon>
    </lineage>
</organism>
<dbReference type="GeneID" id="119637723"/>
<accession>A0A9C5YXU5</accession>
<protein>
    <submittedName>
        <fullName evidence="3">Uncharacterized protein LOC119637723</fullName>
    </submittedName>
</protein>
<proteinExistence type="predicted"/>
<dbReference type="Proteomes" id="UP000092443">
    <property type="component" value="Unplaced"/>
</dbReference>
<evidence type="ECO:0000313" key="2">
    <source>
        <dbReference type="Proteomes" id="UP000092443"/>
    </source>
</evidence>
<evidence type="ECO:0000256" key="1">
    <source>
        <dbReference type="SAM" id="Phobius"/>
    </source>
</evidence>
<keyword evidence="1" id="KW-0812">Transmembrane</keyword>
<feature type="transmembrane region" description="Helical" evidence="1">
    <location>
        <begin position="339"/>
        <end position="360"/>
    </location>
</feature>
<gene>
    <name evidence="3" type="primary">LOC119637723</name>
</gene>
<keyword evidence="1" id="KW-0472">Membrane</keyword>
<name>A0A9C5YXU5_9MUSC</name>
<dbReference type="RefSeq" id="XP_037889866.1">
    <property type="nucleotide sequence ID" value="XM_038033938.1"/>
</dbReference>
<evidence type="ECO:0000313" key="3">
    <source>
        <dbReference type="RefSeq" id="XP_037889866.1"/>
    </source>
</evidence>
<keyword evidence="2" id="KW-1185">Reference proteome</keyword>
<dbReference type="AlphaFoldDB" id="A0A9C5YXU5"/>
<reference evidence="3" key="1">
    <citation type="submission" date="2025-08" db="UniProtKB">
        <authorList>
            <consortium name="RefSeq"/>
        </authorList>
    </citation>
    <scope>IDENTIFICATION</scope>
    <source>
        <tissue evidence="3">Whole body pupa</tissue>
    </source>
</reference>
<dbReference type="KEGG" id="gfs:119637723"/>
<keyword evidence="1" id="KW-1133">Transmembrane helix</keyword>
<sequence length="423" mass="47651">MLNLNTFKCFRDLTTAAATQQQLQQQRLSQHSKTRNSCFNFTKFLKHLKMDGHPYTMLTLLLVIMAIGLCTDTVLGNPTQQQHQHQQQQYQQTNTVRVQQCREGCLEKFTTRDALCQQNSACLRCWEECIKSPPAKMSKSIRETWSLHTVSMLQQDSLVLVDVAWEPLSLPNQCLVTWEVSGGGLMGNLLTESFNVQLSLWPDTNYRVQVTCKNKLTGLMSRSLPLTIDTSDAVKSLDTNLLQIRPTLRKQVINPYITNKPIIRSTASQAPIEPVTKKQMSNSFDSNVVPYEDQSAEHTNFIFNWHMRKNSDISSIEPLNKPDLNMLTIAALSDMQKPLVFGMVAGTILLTFILLLYVCMMRQQRLTSDKTSLMGDEVHAQVMSMPPVLPATTVAAATGTTVLRNSEDICKNPASCSRYALKV</sequence>